<feature type="signal peptide" evidence="1">
    <location>
        <begin position="1"/>
        <end position="21"/>
    </location>
</feature>
<evidence type="ECO:0000256" key="1">
    <source>
        <dbReference type="SAM" id="SignalP"/>
    </source>
</evidence>
<evidence type="ECO:0000313" key="2">
    <source>
        <dbReference type="EMBL" id="OGG96550.1"/>
    </source>
</evidence>
<evidence type="ECO:0000313" key="3">
    <source>
        <dbReference type="Proteomes" id="UP000178449"/>
    </source>
</evidence>
<dbReference type="EMBL" id="MFNE01000011">
    <property type="protein sequence ID" value="OGG96550.1"/>
    <property type="molecule type" value="Genomic_DNA"/>
</dbReference>
<protein>
    <recommendedName>
        <fullName evidence="4">Outer membrane protein beta-barrel domain-containing protein</fullName>
    </recommendedName>
</protein>
<comment type="caution">
    <text evidence="2">The sequence shown here is derived from an EMBL/GenBank/DDBJ whole genome shotgun (WGS) entry which is preliminary data.</text>
</comment>
<feature type="chain" id="PRO_5009524644" description="Outer membrane protein beta-barrel domain-containing protein" evidence="1">
    <location>
        <begin position="22"/>
        <end position="181"/>
    </location>
</feature>
<name>A0A1F6GEL8_9PROT</name>
<sequence length="181" mass="19815">MLAKILLTTLAFTSFAWPALAGDRSGWGVYGGASGMQATDENSGEVYLPAGGGGGGIDYNQDKGEISFNYSLSETGNQAESTTSPELTWVKFNALAMEIRFWAGSFFIGPRFGLYNLVLSETGSKISGMDQGFGYGWSTGWETDQGWFAQFRREQARHLNPVGDLRLNLDGYSLLFGFRFH</sequence>
<accession>A0A1F6GEL8</accession>
<dbReference type="AlphaFoldDB" id="A0A1F6GEL8"/>
<reference evidence="2 3" key="1">
    <citation type="journal article" date="2016" name="Nat. Commun.">
        <title>Thousands of microbial genomes shed light on interconnected biogeochemical processes in an aquifer system.</title>
        <authorList>
            <person name="Anantharaman K."/>
            <person name="Brown C.T."/>
            <person name="Hug L.A."/>
            <person name="Sharon I."/>
            <person name="Castelle C.J."/>
            <person name="Probst A.J."/>
            <person name="Thomas B.C."/>
            <person name="Singh A."/>
            <person name="Wilkins M.J."/>
            <person name="Karaoz U."/>
            <person name="Brodie E.L."/>
            <person name="Williams K.H."/>
            <person name="Hubbard S.S."/>
            <person name="Banfield J.F."/>
        </authorList>
    </citation>
    <scope>NUCLEOTIDE SEQUENCE [LARGE SCALE GENOMIC DNA]</scope>
</reference>
<keyword evidence="1" id="KW-0732">Signal</keyword>
<gene>
    <name evidence="2" type="ORF">A2527_01285</name>
</gene>
<dbReference type="Proteomes" id="UP000178449">
    <property type="component" value="Unassembled WGS sequence"/>
</dbReference>
<dbReference type="STRING" id="1817772.A2527_01285"/>
<proteinExistence type="predicted"/>
<organism evidence="2 3">
    <name type="scientific">Candidatus Lambdaproteobacteria bacterium RIFOXYD2_FULL_50_16</name>
    <dbReference type="NCBI Taxonomy" id="1817772"/>
    <lineage>
        <taxon>Bacteria</taxon>
        <taxon>Pseudomonadati</taxon>
        <taxon>Pseudomonadota</taxon>
        <taxon>Candidatus Lambdaproteobacteria</taxon>
    </lineage>
</organism>
<evidence type="ECO:0008006" key="4">
    <source>
        <dbReference type="Google" id="ProtNLM"/>
    </source>
</evidence>